<feature type="transmembrane region" description="Helical" evidence="1">
    <location>
        <begin position="207"/>
        <end position="229"/>
    </location>
</feature>
<keyword evidence="4" id="KW-1185">Reference proteome</keyword>
<evidence type="ECO:0000313" key="4">
    <source>
        <dbReference type="Proteomes" id="UP000788153"/>
    </source>
</evidence>
<dbReference type="PANTHER" id="PTHR34473">
    <property type="entry name" value="UPF0699 TRANSMEMBRANE PROTEIN YDBS"/>
    <property type="match status" value="1"/>
</dbReference>
<protein>
    <submittedName>
        <fullName evidence="3">Membrane protein</fullName>
    </submittedName>
</protein>
<name>A0ABX0U414_9SPHN</name>
<feature type="domain" description="YdbS-like PH" evidence="2">
    <location>
        <begin position="380"/>
        <end position="459"/>
    </location>
</feature>
<keyword evidence="1" id="KW-1133">Transmembrane helix</keyword>
<dbReference type="RefSeq" id="WP_166745528.1">
    <property type="nucleotide sequence ID" value="NZ_BAAAEV010000001.1"/>
</dbReference>
<dbReference type="Proteomes" id="UP000788153">
    <property type="component" value="Unassembled WGS sequence"/>
</dbReference>
<feature type="transmembrane region" description="Helical" evidence="1">
    <location>
        <begin position="20"/>
        <end position="39"/>
    </location>
</feature>
<feature type="domain" description="YdbS-like PH" evidence="2">
    <location>
        <begin position="39"/>
        <end position="120"/>
    </location>
</feature>
<evidence type="ECO:0000256" key="1">
    <source>
        <dbReference type="SAM" id="Phobius"/>
    </source>
</evidence>
<dbReference type="InterPro" id="IPR005182">
    <property type="entry name" value="YdbS-like_PH"/>
</dbReference>
<feature type="transmembrane region" description="Helical" evidence="1">
    <location>
        <begin position="153"/>
        <end position="172"/>
    </location>
</feature>
<dbReference type="PANTHER" id="PTHR34473:SF2">
    <property type="entry name" value="UPF0699 TRANSMEMBRANE PROTEIN YDBT"/>
    <property type="match status" value="1"/>
</dbReference>
<accession>A0ABX0U414</accession>
<evidence type="ECO:0000259" key="2">
    <source>
        <dbReference type="Pfam" id="PF03703"/>
    </source>
</evidence>
<dbReference type="Pfam" id="PF03703">
    <property type="entry name" value="bPH_2"/>
    <property type="match status" value="2"/>
</dbReference>
<sequence length="465" mass="50676">MIGGYAAIGCSAATGNWRTAALLLAVMAVVMVGGVFLHWRRFEYRVGVNEIRIDSGILKRTHRSIPFDRIQDVDISQGPILRLLGLARVKFETGGSAGGKDDDGALAGIALTRAETLRDQVRSLRGAGGVVTASEADAASNSPIVFSMDIRRVLVAGVFNFSLAIIAALFGITQTIGDVAGFDLFARRFWRQALDAGSPIVDLILPYHLFAVLAGAVLLIAIGLAAGVIRTVAREFRFRLDRTSAGLRRRRGLFTLTDVTLPIRRIQAAIIASGPVRDNLGWSELKLQSLASDDGSKGDHVVAPLAREYEIASILGELDWRPLDTSVPTSRISRAYAWSFTAPAALLLIPLVILSLVMPWIGAAGLTVVAVLITTRWLCWRRFRYALDTDRLLIRSGWWRRRRIILPLSSIQSADVTESIFSRLFGVAAVTFGVASGRGYSSHRIPAVNREIAYTLRRQALAAYL</sequence>
<keyword evidence="1" id="KW-0812">Transmembrane</keyword>
<dbReference type="EMBL" id="JAASQP010000001">
    <property type="protein sequence ID" value="NIJ25224.1"/>
    <property type="molecule type" value="Genomic_DNA"/>
</dbReference>
<reference evidence="3 4" key="1">
    <citation type="submission" date="2020-03" db="EMBL/GenBank/DDBJ databases">
        <title>Genomic Encyclopedia of Type Strains, Phase IV (KMG-IV): sequencing the most valuable type-strain genomes for metagenomic binning, comparative biology and taxonomic classification.</title>
        <authorList>
            <person name="Goeker M."/>
        </authorList>
    </citation>
    <scope>NUCLEOTIDE SEQUENCE [LARGE SCALE GENOMIC DNA]</scope>
    <source>
        <strain evidence="3 4">DSM 22753</strain>
    </source>
</reference>
<proteinExistence type="predicted"/>
<evidence type="ECO:0000313" key="3">
    <source>
        <dbReference type="EMBL" id="NIJ25224.1"/>
    </source>
</evidence>
<organism evidence="3 4">
    <name type="scientific">Sphingomonas japonica</name>
    <dbReference type="NCBI Taxonomy" id="511662"/>
    <lineage>
        <taxon>Bacteria</taxon>
        <taxon>Pseudomonadati</taxon>
        <taxon>Pseudomonadota</taxon>
        <taxon>Alphaproteobacteria</taxon>
        <taxon>Sphingomonadales</taxon>
        <taxon>Sphingomonadaceae</taxon>
        <taxon>Sphingomonas</taxon>
    </lineage>
</organism>
<gene>
    <name evidence="3" type="ORF">FHT01_002766</name>
</gene>
<keyword evidence="1" id="KW-0472">Membrane</keyword>
<feature type="transmembrane region" description="Helical" evidence="1">
    <location>
        <begin position="335"/>
        <end position="354"/>
    </location>
</feature>
<comment type="caution">
    <text evidence="3">The sequence shown here is derived from an EMBL/GenBank/DDBJ whole genome shotgun (WGS) entry which is preliminary data.</text>
</comment>
<feature type="transmembrane region" description="Helical" evidence="1">
    <location>
        <begin position="360"/>
        <end position="379"/>
    </location>
</feature>